<evidence type="ECO:0000259" key="2">
    <source>
        <dbReference type="Pfam" id="PF01569"/>
    </source>
</evidence>
<feature type="chain" id="PRO_5008088717" description="Phosphatidic acid phosphatase type 2/haloperoxidase domain-containing protein" evidence="1">
    <location>
        <begin position="29"/>
        <end position="272"/>
    </location>
</feature>
<feature type="signal peptide" evidence="1">
    <location>
        <begin position="1"/>
        <end position="28"/>
    </location>
</feature>
<evidence type="ECO:0000313" key="4">
    <source>
        <dbReference type="Proteomes" id="UP000078486"/>
    </source>
</evidence>
<proteinExistence type="predicted"/>
<comment type="caution">
    <text evidence="3">The sequence shown here is derived from an EMBL/GenBank/DDBJ whole genome shotgun (WGS) entry which is preliminary data.</text>
</comment>
<evidence type="ECO:0000256" key="1">
    <source>
        <dbReference type="SAM" id="SignalP"/>
    </source>
</evidence>
<gene>
    <name evidence="3" type="ORF">AW736_18900</name>
</gene>
<dbReference type="InterPro" id="IPR036938">
    <property type="entry name" value="PAP2/HPO_sf"/>
</dbReference>
<reference evidence="3 4" key="1">
    <citation type="submission" date="2016-01" db="EMBL/GenBank/DDBJ databases">
        <title>High potential of lignocellulose degradation of a new Verrucomicrobia species.</title>
        <authorList>
            <person name="Wang Y."/>
            <person name="Shi Y."/>
            <person name="Qiu Z."/>
            <person name="Liu S."/>
            <person name="Yang H."/>
        </authorList>
    </citation>
    <scope>NUCLEOTIDE SEQUENCE [LARGE SCALE GENOMIC DNA]</scope>
    <source>
        <strain evidence="3 4">TSB47</strain>
    </source>
</reference>
<dbReference type="InterPro" id="IPR000326">
    <property type="entry name" value="PAP2/HPO"/>
</dbReference>
<evidence type="ECO:0000313" key="3">
    <source>
        <dbReference type="EMBL" id="OAM88141.1"/>
    </source>
</evidence>
<keyword evidence="4" id="KW-1185">Reference proteome</keyword>
<dbReference type="STRING" id="1184151.AW736_18900"/>
<organism evidence="3 4">
    <name type="scientific">Termitidicoccus mucosus</name>
    <dbReference type="NCBI Taxonomy" id="1184151"/>
    <lineage>
        <taxon>Bacteria</taxon>
        <taxon>Pseudomonadati</taxon>
        <taxon>Verrucomicrobiota</taxon>
        <taxon>Opitutia</taxon>
        <taxon>Opitutales</taxon>
        <taxon>Opitutaceae</taxon>
        <taxon>Termitidicoccus</taxon>
    </lineage>
</organism>
<protein>
    <recommendedName>
        <fullName evidence="2">Phosphatidic acid phosphatase type 2/haloperoxidase domain-containing protein</fullName>
    </recommendedName>
</protein>
<dbReference type="SUPFAM" id="SSF48317">
    <property type="entry name" value="Acid phosphatase/Vanadium-dependent haloperoxidase"/>
    <property type="match status" value="1"/>
</dbReference>
<feature type="domain" description="Phosphatidic acid phosphatase type 2/haloperoxidase" evidence="2">
    <location>
        <begin position="128"/>
        <end position="220"/>
    </location>
</feature>
<name>A0A178IET5_9BACT</name>
<dbReference type="Gene3D" id="1.20.144.10">
    <property type="entry name" value="Phosphatidic acid phosphatase type 2/haloperoxidase"/>
    <property type="match status" value="1"/>
</dbReference>
<sequence length="272" mass="29695">MKTQILARRLRPFALLAALALAPVFSPAATEFRYLADAPASIEALVAPIPPPPPDDSYAGRADIETLLQVQKDRTPAQIKRAAIVASLRAVWMGQRVFGPSFTKENLPLTYAFLHHANLERHEVAASAKERWNRVRPFDRGLGVEMTVPRRPSGTSYPSGHSASGGCYAALYSAAMPEYTALFDEAMREIMWCRVIAGVHYPTDTQAGADLGLAIGREMLKNPATQAAVREMRAEIIAFLQKNPDAAAFAEKTAGTRLAKELKPKEAKTTKP</sequence>
<dbReference type="Proteomes" id="UP000078486">
    <property type="component" value="Unassembled WGS sequence"/>
</dbReference>
<keyword evidence="1" id="KW-0732">Signal</keyword>
<dbReference type="Pfam" id="PF01569">
    <property type="entry name" value="PAP2"/>
    <property type="match status" value="1"/>
</dbReference>
<dbReference type="RefSeq" id="WP_068771859.1">
    <property type="nucleotide sequence ID" value="NZ_CP109796.1"/>
</dbReference>
<dbReference type="EMBL" id="LRRQ01000144">
    <property type="protein sequence ID" value="OAM88141.1"/>
    <property type="molecule type" value="Genomic_DNA"/>
</dbReference>
<accession>A0A178IET5</accession>
<dbReference type="AlphaFoldDB" id="A0A178IET5"/>